<protein>
    <recommendedName>
        <fullName evidence="5">Septum formation initiator</fullName>
    </recommendedName>
</protein>
<evidence type="ECO:0000256" key="1">
    <source>
        <dbReference type="SAM" id="Coils"/>
    </source>
</evidence>
<keyword evidence="2" id="KW-0812">Transmembrane</keyword>
<evidence type="ECO:0000313" key="4">
    <source>
        <dbReference type="Proteomes" id="UP000231408"/>
    </source>
</evidence>
<name>A0A2G9ZN21_9BACT</name>
<gene>
    <name evidence="3" type="ORF">COX21_02155</name>
</gene>
<proteinExistence type="predicted"/>
<reference evidence="3 4" key="1">
    <citation type="submission" date="2017-09" db="EMBL/GenBank/DDBJ databases">
        <title>Depth-based differentiation of microbial function through sediment-hosted aquifers and enrichment of novel symbionts in the deep terrestrial subsurface.</title>
        <authorList>
            <person name="Probst A.J."/>
            <person name="Ladd B."/>
            <person name="Jarett J.K."/>
            <person name="Geller-Mcgrath D.E."/>
            <person name="Sieber C.M."/>
            <person name="Emerson J.B."/>
            <person name="Anantharaman K."/>
            <person name="Thomas B.C."/>
            <person name="Malmstrom R."/>
            <person name="Stieglmeier M."/>
            <person name="Klingl A."/>
            <person name="Woyke T."/>
            <person name="Ryan C.M."/>
            <person name="Banfield J.F."/>
        </authorList>
    </citation>
    <scope>NUCLEOTIDE SEQUENCE [LARGE SCALE GENOMIC DNA]</scope>
    <source>
        <strain evidence="3">CG23_combo_of_CG06-09_8_20_14_all_41_10</strain>
    </source>
</reference>
<dbReference type="InterPro" id="IPR007060">
    <property type="entry name" value="FtsL/DivIC"/>
</dbReference>
<evidence type="ECO:0000256" key="2">
    <source>
        <dbReference type="SAM" id="Phobius"/>
    </source>
</evidence>
<dbReference type="EMBL" id="PCSE01000064">
    <property type="protein sequence ID" value="PIP34577.1"/>
    <property type="molecule type" value="Genomic_DNA"/>
</dbReference>
<evidence type="ECO:0000313" key="3">
    <source>
        <dbReference type="EMBL" id="PIP34577.1"/>
    </source>
</evidence>
<feature type="transmembrane region" description="Helical" evidence="2">
    <location>
        <begin position="37"/>
        <end position="55"/>
    </location>
</feature>
<dbReference type="Proteomes" id="UP000231408">
    <property type="component" value="Unassembled WGS sequence"/>
</dbReference>
<accession>A0A2G9ZN21</accession>
<dbReference type="Pfam" id="PF04977">
    <property type="entry name" value="DivIC"/>
    <property type="match status" value="1"/>
</dbReference>
<evidence type="ECO:0008006" key="5">
    <source>
        <dbReference type="Google" id="ProtNLM"/>
    </source>
</evidence>
<keyword evidence="2" id="KW-0472">Membrane</keyword>
<keyword evidence="1" id="KW-0175">Coiled coil</keyword>
<dbReference type="AlphaFoldDB" id="A0A2G9ZN21"/>
<feature type="coiled-coil region" evidence="1">
    <location>
        <begin position="61"/>
        <end position="88"/>
    </location>
</feature>
<organism evidence="3 4">
    <name type="scientific">Candidatus Falkowbacteria bacterium CG23_combo_of_CG06-09_8_20_14_all_41_10</name>
    <dbReference type="NCBI Taxonomy" id="1974571"/>
    <lineage>
        <taxon>Bacteria</taxon>
        <taxon>Candidatus Falkowiibacteriota</taxon>
    </lineage>
</organism>
<feature type="non-terminal residue" evidence="3">
    <location>
        <position position="150"/>
    </location>
</feature>
<comment type="caution">
    <text evidence="3">The sequence shown here is derived from an EMBL/GenBank/DDBJ whole genome shotgun (WGS) entry which is preliminary data.</text>
</comment>
<keyword evidence="2" id="KW-1133">Transmembrane helix</keyword>
<sequence>MLNNKYRLSQTKKVAYVQKGLTGISGYSLGRLMSNQGLMTILILGALVLISIPAVRNYAQERAVDLEINEARAEIERYTSKNKELGDVIGYLESDQAVEAKARLNLGLKKQGEKVVVITDRPQVSENPSARADSSQSKLSNPHKWLNYFF</sequence>